<evidence type="ECO:0000313" key="6">
    <source>
        <dbReference type="Proteomes" id="UP001153636"/>
    </source>
</evidence>
<keyword evidence="1" id="KW-0863">Zinc-finger</keyword>
<dbReference type="Pfam" id="PF00098">
    <property type="entry name" value="zf-CCHC"/>
    <property type="match status" value="1"/>
</dbReference>
<dbReference type="PANTHER" id="PTHR22639">
    <property type="entry name" value="GAG-RELATED PROTEIN"/>
    <property type="match status" value="1"/>
</dbReference>
<keyword evidence="2" id="KW-0175">Coiled coil</keyword>
<dbReference type="AlphaFoldDB" id="A0A9P0G9D9"/>
<feature type="domain" description="CCHC-type" evidence="4">
    <location>
        <begin position="53"/>
        <end position="66"/>
    </location>
</feature>
<keyword evidence="1" id="KW-0862">Zinc</keyword>
<dbReference type="OrthoDB" id="6777962at2759"/>
<dbReference type="GO" id="GO:0002218">
    <property type="term" value="P:activation of innate immune response"/>
    <property type="evidence" value="ECO:0007669"/>
    <property type="project" value="InterPro"/>
</dbReference>
<dbReference type="Proteomes" id="UP001153636">
    <property type="component" value="Chromosome 2"/>
</dbReference>
<evidence type="ECO:0000256" key="3">
    <source>
        <dbReference type="SAM" id="MobiDB-lite"/>
    </source>
</evidence>
<dbReference type="SUPFAM" id="SSF57756">
    <property type="entry name" value="Retrovirus zinc finger-like domains"/>
    <property type="match status" value="1"/>
</dbReference>
<dbReference type="GO" id="GO:0008270">
    <property type="term" value="F:zinc ion binding"/>
    <property type="evidence" value="ECO:0007669"/>
    <property type="project" value="UniProtKB-KW"/>
</dbReference>
<dbReference type="GO" id="GO:0003690">
    <property type="term" value="F:double-stranded DNA binding"/>
    <property type="evidence" value="ECO:0007669"/>
    <property type="project" value="InterPro"/>
</dbReference>
<evidence type="ECO:0000313" key="5">
    <source>
        <dbReference type="EMBL" id="CAH1107104.1"/>
    </source>
</evidence>
<feature type="region of interest" description="Disordered" evidence="3">
    <location>
        <begin position="115"/>
        <end position="138"/>
    </location>
</feature>
<dbReference type="PANTHER" id="PTHR22639:SF3">
    <property type="entry name" value="ZINC FINGER CCHC DOMAIN-CONTAINING PROTEIN 3"/>
    <property type="match status" value="1"/>
</dbReference>
<evidence type="ECO:0000256" key="2">
    <source>
        <dbReference type="SAM" id="Coils"/>
    </source>
</evidence>
<gene>
    <name evidence="5" type="ORF">PSYICH_LOCUS7757</name>
</gene>
<dbReference type="PROSITE" id="PS50158">
    <property type="entry name" value="ZF_CCHC"/>
    <property type="match status" value="1"/>
</dbReference>
<keyword evidence="6" id="KW-1185">Reference proteome</keyword>
<dbReference type="Gene3D" id="4.10.60.10">
    <property type="entry name" value="Zinc finger, CCHC-type"/>
    <property type="match status" value="1"/>
</dbReference>
<dbReference type="InterPro" id="IPR001878">
    <property type="entry name" value="Znf_CCHC"/>
</dbReference>
<proteinExistence type="predicted"/>
<evidence type="ECO:0000256" key="1">
    <source>
        <dbReference type="PROSITE-ProRule" id="PRU00047"/>
    </source>
</evidence>
<sequence length="392" mass="44567">MANNQMAATVTIPTVGLVRCRLEKRLRVPRCARCWFYEHRTDKCQATERKESCFRCGKDGHIAKECDNEEACPVCNETGHKHNRRHSLGRSPPRDTVVRRDSFIEMEGDINSILIESDKEESDERKSKRKRVESPYANEERKVLREALKKVEMISESLGKLATENTNTKKEIKEKIKKLSRAVQKLSVVTEDFIEIKGQERINPPEEKVTKIITTNRCSRCESEEITKEEVETVVEEGKWERIDEICNERWETNAYLTTRIGKGNPTNIGGENLDIALLFDPEKGPDCINLAGQRHIKDVIDLGKIKKGMVATLENTRRLEIDGETLTKKTGRANFLAGLAPSDEGNFKLLMEIRNRMEQTESEKLVMVSDPPGGHNGEVPENSGMCLLGEK</sequence>
<evidence type="ECO:0000259" key="4">
    <source>
        <dbReference type="PROSITE" id="PS50158"/>
    </source>
</evidence>
<accession>A0A9P0G9D9</accession>
<reference evidence="5" key="1">
    <citation type="submission" date="2022-01" db="EMBL/GenBank/DDBJ databases">
        <authorList>
            <person name="King R."/>
        </authorList>
    </citation>
    <scope>NUCLEOTIDE SEQUENCE</scope>
</reference>
<dbReference type="InterPro" id="IPR036875">
    <property type="entry name" value="Znf_CCHC_sf"/>
</dbReference>
<dbReference type="EMBL" id="OV651814">
    <property type="protein sequence ID" value="CAH1107104.1"/>
    <property type="molecule type" value="Genomic_DNA"/>
</dbReference>
<dbReference type="GO" id="GO:0003723">
    <property type="term" value="F:RNA binding"/>
    <property type="evidence" value="ECO:0007669"/>
    <property type="project" value="InterPro"/>
</dbReference>
<organism evidence="5 6">
    <name type="scientific">Psylliodes chrysocephalus</name>
    <dbReference type="NCBI Taxonomy" id="3402493"/>
    <lineage>
        <taxon>Eukaryota</taxon>
        <taxon>Metazoa</taxon>
        <taxon>Ecdysozoa</taxon>
        <taxon>Arthropoda</taxon>
        <taxon>Hexapoda</taxon>
        <taxon>Insecta</taxon>
        <taxon>Pterygota</taxon>
        <taxon>Neoptera</taxon>
        <taxon>Endopterygota</taxon>
        <taxon>Coleoptera</taxon>
        <taxon>Polyphaga</taxon>
        <taxon>Cucujiformia</taxon>
        <taxon>Chrysomeloidea</taxon>
        <taxon>Chrysomelidae</taxon>
        <taxon>Galerucinae</taxon>
        <taxon>Alticini</taxon>
        <taxon>Psylliodes</taxon>
    </lineage>
</organism>
<name>A0A9P0G9D9_9CUCU</name>
<dbReference type="SMART" id="SM00343">
    <property type="entry name" value="ZnF_C2HC"/>
    <property type="match status" value="1"/>
</dbReference>
<protein>
    <recommendedName>
        <fullName evidence="4">CCHC-type domain-containing protein</fullName>
    </recommendedName>
</protein>
<feature type="coiled-coil region" evidence="2">
    <location>
        <begin position="162"/>
        <end position="189"/>
    </location>
</feature>
<dbReference type="InterPro" id="IPR042509">
    <property type="entry name" value="ZCCHC3"/>
</dbReference>
<keyword evidence="1" id="KW-0479">Metal-binding</keyword>